<dbReference type="PANTHER" id="PTHR23359">
    <property type="entry name" value="NUCLEOTIDE KINASE"/>
    <property type="match status" value="1"/>
</dbReference>
<keyword evidence="4 5" id="KW-0418">Kinase</keyword>
<comment type="similarity">
    <text evidence="5">Belongs to the adenylate kinase family.</text>
</comment>
<dbReference type="CDD" id="cd01428">
    <property type="entry name" value="ADK"/>
    <property type="match status" value="1"/>
</dbReference>
<evidence type="ECO:0000313" key="7">
    <source>
        <dbReference type="Proteomes" id="UP000007801"/>
    </source>
</evidence>
<dbReference type="OrthoDB" id="424823at2759"/>
<evidence type="ECO:0000256" key="5">
    <source>
        <dbReference type="RuleBase" id="RU003330"/>
    </source>
</evidence>
<dbReference type="PRINTS" id="PR00094">
    <property type="entry name" value="ADENYLTKNASE"/>
</dbReference>
<dbReference type="AlphaFoldDB" id="B3M5I1"/>
<dbReference type="GO" id="GO:0019205">
    <property type="term" value="F:nucleobase-containing compound kinase activity"/>
    <property type="evidence" value="ECO:0007669"/>
    <property type="project" value="InterPro"/>
</dbReference>
<keyword evidence="2 5" id="KW-0808">Transferase</keyword>
<keyword evidence="7" id="KW-1185">Reference proteome</keyword>
<evidence type="ECO:0000256" key="2">
    <source>
        <dbReference type="ARBA" id="ARBA00022679"/>
    </source>
</evidence>
<keyword evidence="3" id="KW-0547">Nucleotide-binding</keyword>
<organism evidence="6 7">
    <name type="scientific">Drosophila ananassae</name>
    <name type="common">Fruit fly</name>
    <dbReference type="NCBI Taxonomy" id="7217"/>
    <lineage>
        <taxon>Eukaryota</taxon>
        <taxon>Metazoa</taxon>
        <taxon>Ecdysozoa</taxon>
        <taxon>Arthropoda</taxon>
        <taxon>Hexapoda</taxon>
        <taxon>Insecta</taxon>
        <taxon>Pterygota</taxon>
        <taxon>Neoptera</taxon>
        <taxon>Endopterygota</taxon>
        <taxon>Diptera</taxon>
        <taxon>Brachycera</taxon>
        <taxon>Muscomorpha</taxon>
        <taxon>Ephydroidea</taxon>
        <taxon>Drosophilidae</taxon>
        <taxon>Drosophila</taxon>
        <taxon>Sophophora</taxon>
    </lineage>
</organism>
<sequence length="232" mass="26605">MVGHRGFRAAIIVPPGCGKDMIFQRIVSKYKTPVISTGKLLRQHIRERTLLGMRADRYIRRGKCIPDYLFTQMLRKPLEKLGSQGLILDGYPRTVGQAKELEKMVALDFVLLLEVPVTSVLAELKKRHVARNGVTLTYSRAQRSEIALTPSQLQVADEAARMSARQADFGVQMEPVIRHFAQQKLIHHVPVHNLNFLWHQVERHLNLLWPKTKSVDRLRRHWYFGLCNSAAA</sequence>
<proteinExistence type="inferred from homology"/>
<dbReference type="Pfam" id="PF00406">
    <property type="entry name" value="ADK"/>
    <property type="match status" value="1"/>
</dbReference>
<keyword evidence="1" id="KW-0597">Phosphoprotein</keyword>
<dbReference type="InterPro" id="IPR033690">
    <property type="entry name" value="Adenylat_kinase_CS"/>
</dbReference>
<evidence type="ECO:0000313" key="6">
    <source>
        <dbReference type="EMBL" id="EDV39591.1"/>
    </source>
</evidence>
<evidence type="ECO:0000256" key="4">
    <source>
        <dbReference type="ARBA" id="ARBA00022777"/>
    </source>
</evidence>
<dbReference type="PhylomeDB" id="B3M5I1"/>
<dbReference type="InterPro" id="IPR027417">
    <property type="entry name" value="P-loop_NTPase"/>
</dbReference>
<dbReference type="SMR" id="B3M5I1"/>
<dbReference type="InterPro" id="IPR000850">
    <property type="entry name" value="Adenylat/UMP-CMP_kin"/>
</dbReference>
<protein>
    <recommendedName>
        <fullName evidence="8">Adenylate kinase</fullName>
    </recommendedName>
</protein>
<gene>
    <name evidence="6" type="primary">Dana\GF10106</name>
    <name evidence="6" type="synonym">dana_GLEANR_10062</name>
    <name evidence="6" type="ORF">GF10106</name>
</gene>
<dbReference type="STRING" id="7217.B3M5I1"/>
<name>B3M5I1_DROAN</name>
<dbReference type="eggNOG" id="KOG3078">
    <property type="taxonomic scope" value="Eukaryota"/>
</dbReference>
<dbReference type="GO" id="GO:0006139">
    <property type="term" value="P:nucleobase-containing compound metabolic process"/>
    <property type="evidence" value="ECO:0007669"/>
    <property type="project" value="InterPro"/>
</dbReference>
<dbReference type="Gene3D" id="3.40.50.300">
    <property type="entry name" value="P-loop containing nucleotide triphosphate hydrolases"/>
    <property type="match status" value="1"/>
</dbReference>
<reference evidence="6 7" key="1">
    <citation type="journal article" date="2007" name="Nature">
        <title>Evolution of genes and genomes on the Drosophila phylogeny.</title>
        <authorList>
            <consortium name="Drosophila 12 Genomes Consortium"/>
            <person name="Clark A.G."/>
            <person name="Eisen M.B."/>
            <person name="Smith D.R."/>
            <person name="Bergman C.M."/>
            <person name="Oliver B."/>
            <person name="Markow T.A."/>
            <person name="Kaufman T.C."/>
            <person name="Kellis M."/>
            <person name="Gelbart W."/>
            <person name="Iyer V.N."/>
            <person name="Pollard D.A."/>
            <person name="Sackton T.B."/>
            <person name="Larracuente A.M."/>
            <person name="Singh N.D."/>
            <person name="Abad J.P."/>
            <person name="Abt D.N."/>
            <person name="Adryan B."/>
            <person name="Aguade M."/>
            <person name="Akashi H."/>
            <person name="Anderson W.W."/>
            <person name="Aquadro C.F."/>
            <person name="Ardell D.H."/>
            <person name="Arguello R."/>
            <person name="Artieri C.G."/>
            <person name="Barbash D.A."/>
            <person name="Barker D."/>
            <person name="Barsanti P."/>
            <person name="Batterham P."/>
            <person name="Batzoglou S."/>
            <person name="Begun D."/>
            <person name="Bhutkar A."/>
            <person name="Blanco E."/>
            <person name="Bosak S.A."/>
            <person name="Bradley R.K."/>
            <person name="Brand A.D."/>
            <person name="Brent M.R."/>
            <person name="Brooks A.N."/>
            <person name="Brown R.H."/>
            <person name="Butlin R.K."/>
            <person name="Caggese C."/>
            <person name="Calvi B.R."/>
            <person name="Bernardo de Carvalho A."/>
            <person name="Caspi A."/>
            <person name="Castrezana S."/>
            <person name="Celniker S.E."/>
            <person name="Chang J.L."/>
            <person name="Chapple C."/>
            <person name="Chatterji S."/>
            <person name="Chinwalla A."/>
            <person name="Civetta A."/>
            <person name="Clifton S.W."/>
            <person name="Comeron J.M."/>
            <person name="Costello J.C."/>
            <person name="Coyne J.A."/>
            <person name="Daub J."/>
            <person name="David R.G."/>
            <person name="Delcher A.L."/>
            <person name="Delehaunty K."/>
            <person name="Do C.B."/>
            <person name="Ebling H."/>
            <person name="Edwards K."/>
            <person name="Eickbush T."/>
            <person name="Evans J.D."/>
            <person name="Filipski A."/>
            <person name="Findeiss S."/>
            <person name="Freyhult E."/>
            <person name="Fulton L."/>
            <person name="Fulton R."/>
            <person name="Garcia A.C."/>
            <person name="Gardiner A."/>
            <person name="Garfield D.A."/>
            <person name="Garvin B.E."/>
            <person name="Gibson G."/>
            <person name="Gilbert D."/>
            <person name="Gnerre S."/>
            <person name="Godfrey J."/>
            <person name="Good R."/>
            <person name="Gotea V."/>
            <person name="Gravely B."/>
            <person name="Greenberg A.J."/>
            <person name="Griffiths-Jones S."/>
            <person name="Gross S."/>
            <person name="Guigo R."/>
            <person name="Gustafson E.A."/>
            <person name="Haerty W."/>
            <person name="Hahn M.W."/>
            <person name="Halligan D.L."/>
            <person name="Halpern A.L."/>
            <person name="Halter G.M."/>
            <person name="Han M.V."/>
            <person name="Heger A."/>
            <person name="Hillier L."/>
            <person name="Hinrichs A.S."/>
            <person name="Holmes I."/>
            <person name="Hoskins R.A."/>
            <person name="Hubisz M.J."/>
            <person name="Hultmark D."/>
            <person name="Huntley M.A."/>
            <person name="Jaffe D.B."/>
            <person name="Jagadeeshan S."/>
            <person name="Jeck W.R."/>
            <person name="Johnson J."/>
            <person name="Jones C.D."/>
            <person name="Jordan W.C."/>
            <person name="Karpen G.H."/>
            <person name="Kataoka E."/>
            <person name="Keightley P.D."/>
            <person name="Kheradpour P."/>
            <person name="Kirkness E.F."/>
            <person name="Koerich L.B."/>
            <person name="Kristiansen K."/>
            <person name="Kudrna D."/>
            <person name="Kulathinal R.J."/>
            <person name="Kumar S."/>
            <person name="Kwok R."/>
            <person name="Lander E."/>
            <person name="Langley C.H."/>
            <person name="Lapoint R."/>
            <person name="Lazzaro B.P."/>
            <person name="Lee S.J."/>
            <person name="Levesque L."/>
            <person name="Li R."/>
            <person name="Lin C.F."/>
            <person name="Lin M.F."/>
            <person name="Lindblad-Toh K."/>
            <person name="Llopart A."/>
            <person name="Long M."/>
            <person name="Low L."/>
            <person name="Lozovsky E."/>
            <person name="Lu J."/>
            <person name="Luo M."/>
            <person name="Machado C.A."/>
            <person name="Makalowski W."/>
            <person name="Marzo M."/>
            <person name="Matsuda M."/>
            <person name="Matzkin L."/>
            <person name="McAllister B."/>
            <person name="McBride C.S."/>
            <person name="McKernan B."/>
            <person name="McKernan K."/>
            <person name="Mendez-Lago M."/>
            <person name="Minx P."/>
            <person name="Mollenhauer M.U."/>
            <person name="Montooth K."/>
            <person name="Mount S.M."/>
            <person name="Mu X."/>
            <person name="Myers E."/>
            <person name="Negre B."/>
            <person name="Newfeld S."/>
            <person name="Nielsen R."/>
            <person name="Noor M.A."/>
            <person name="O'Grady P."/>
            <person name="Pachter L."/>
            <person name="Papaceit M."/>
            <person name="Parisi M.J."/>
            <person name="Parisi M."/>
            <person name="Parts L."/>
            <person name="Pedersen J.S."/>
            <person name="Pesole G."/>
            <person name="Phillippy A.M."/>
            <person name="Ponting C.P."/>
            <person name="Pop M."/>
            <person name="Porcelli D."/>
            <person name="Powell J.R."/>
            <person name="Prohaska S."/>
            <person name="Pruitt K."/>
            <person name="Puig M."/>
            <person name="Quesneville H."/>
            <person name="Ram K.R."/>
            <person name="Rand D."/>
            <person name="Rasmussen M.D."/>
            <person name="Reed L.K."/>
            <person name="Reenan R."/>
            <person name="Reily A."/>
            <person name="Remington K.A."/>
            <person name="Rieger T.T."/>
            <person name="Ritchie M.G."/>
            <person name="Robin C."/>
            <person name="Rogers Y.H."/>
            <person name="Rohde C."/>
            <person name="Rozas J."/>
            <person name="Rubenfield M.J."/>
            <person name="Ruiz A."/>
            <person name="Russo S."/>
            <person name="Salzberg S.L."/>
            <person name="Sanchez-Gracia A."/>
            <person name="Saranga D.J."/>
            <person name="Sato H."/>
            <person name="Schaeffer S.W."/>
            <person name="Schatz M.C."/>
            <person name="Schlenke T."/>
            <person name="Schwartz R."/>
            <person name="Segarra C."/>
            <person name="Singh R.S."/>
            <person name="Sirot L."/>
            <person name="Sirota M."/>
            <person name="Sisneros N.B."/>
            <person name="Smith C.D."/>
            <person name="Smith T.F."/>
            <person name="Spieth J."/>
            <person name="Stage D.E."/>
            <person name="Stark A."/>
            <person name="Stephan W."/>
            <person name="Strausberg R.L."/>
            <person name="Strempel S."/>
            <person name="Sturgill D."/>
            <person name="Sutton G."/>
            <person name="Sutton G.G."/>
            <person name="Tao W."/>
            <person name="Teichmann S."/>
            <person name="Tobari Y.N."/>
            <person name="Tomimura Y."/>
            <person name="Tsolas J.M."/>
            <person name="Valente V.L."/>
            <person name="Venter E."/>
            <person name="Venter J.C."/>
            <person name="Vicario S."/>
            <person name="Vieira F.G."/>
            <person name="Vilella A.J."/>
            <person name="Villasante A."/>
            <person name="Walenz B."/>
            <person name="Wang J."/>
            <person name="Wasserman M."/>
            <person name="Watts T."/>
            <person name="Wilson D."/>
            <person name="Wilson R.K."/>
            <person name="Wing R.A."/>
            <person name="Wolfner M.F."/>
            <person name="Wong A."/>
            <person name="Wong G.K."/>
            <person name="Wu C.I."/>
            <person name="Wu G."/>
            <person name="Yamamoto D."/>
            <person name="Yang H.P."/>
            <person name="Yang S.P."/>
            <person name="Yorke J.A."/>
            <person name="Yoshida K."/>
            <person name="Zdobnov E."/>
            <person name="Zhang P."/>
            <person name="Zhang Y."/>
            <person name="Zimin A.V."/>
            <person name="Baldwin J."/>
            <person name="Abdouelleil A."/>
            <person name="Abdulkadir J."/>
            <person name="Abebe A."/>
            <person name="Abera B."/>
            <person name="Abreu J."/>
            <person name="Acer S.C."/>
            <person name="Aftuck L."/>
            <person name="Alexander A."/>
            <person name="An P."/>
            <person name="Anderson E."/>
            <person name="Anderson S."/>
            <person name="Arachi H."/>
            <person name="Azer M."/>
            <person name="Bachantsang P."/>
            <person name="Barry A."/>
            <person name="Bayul T."/>
            <person name="Berlin A."/>
            <person name="Bessette D."/>
            <person name="Bloom T."/>
            <person name="Blye J."/>
            <person name="Boguslavskiy L."/>
            <person name="Bonnet C."/>
            <person name="Boukhgalter B."/>
            <person name="Bourzgui I."/>
            <person name="Brown A."/>
            <person name="Cahill P."/>
            <person name="Channer S."/>
            <person name="Cheshatsang Y."/>
            <person name="Chuda L."/>
            <person name="Citroen M."/>
            <person name="Collymore A."/>
            <person name="Cooke P."/>
            <person name="Costello M."/>
            <person name="D'Aco K."/>
            <person name="Daza R."/>
            <person name="De Haan G."/>
            <person name="DeGray S."/>
            <person name="DeMaso C."/>
            <person name="Dhargay N."/>
            <person name="Dooley K."/>
            <person name="Dooley E."/>
            <person name="Doricent M."/>
            <person name="Dorje P."/>
            <person name="Dorjee K."/>
            <person name="Dupes A."/>
            <person name="Elong R."/>
            <person name="Falk J."/>
            <person name="Farina A."/>
            <person name="Faro S."/>
            <person name="Ferguson D."/>
            <person name="Fisher S."/>
            <person name="Foley C.D."/>
            <person name="Franke A."/>
            <person name="Friedrich D."/>
            <person name="Gadbois L."/>
            <person name="Gearin G."/>
            <person name="Gearin C.R."/>
            <person name="Giannoukos G."/>
            <person name="Goode T."/>
            <person name="Graham J."/>
            <person name="Grandbois E."/>
            <person name="Grewal S."/>
            <person name="Gyaltsen K."/>
            <person name="Hafez N."/>
            <person name="Hagos B."/>
            <person name="Hall J."/>
            <person name="Henson C."/>
            <person name="Hollinger A."/>
            <person name="Honan T."/>
            <person name="Huard M.D."/>
            <person name="Hughes L."/>
            <person name="Hurhula B."/>
            <person name="Husby M.E."/>
            <person name="Kamat A."/>
            <person name="Kanga B."/>
            <person name="Kashin S."/>
            <person name="Khazanovich D."/>
            <person name="Kisner P."/>
            <person name="Lance K."/>
            <person name="Lara M."/>
            <person name="Lee W."/>
            <person name="Lennon N."/>
            <person name="Letendre F."/>
            <person name="LeVine R."/>
            <person name="Lipovsky A."/>
            <person name="Liu X."/>
            <person name="Liu J."/>
            <person name="Liu S."/>
            <person name="Lokyitsang T."/>
            <person name="Lokyitsang Y."/>
            <person name="Lubonja R."/>
            <person name="Lui A."/>
            <person name="MacDonald P."/>
            <person name="Magnisalis V."/>
            <person name="Maru K."/>
            <person name="Matthews C."/>
            <person name="McCusker W."/>
            <person name="McDonough S."/>
            <person name="Mehta T."/>
            <person name="Meldrim J."/>
            <person name="Meneus L."/>
            <person name="Mihai O."/>
            <person name="Mihalev A."/>
            <person name="Mihova T."/>
            <person name="Mittelman R."/>
            <person name="Mlenga V."/>
            <person name="Montmayeur A."/>
            <person name="Mulrain L."/>
            <person name="Navidi A."/>
            <person name="Naylor J."/>
            <person name="Negash T."/>
            <person name="Nguyen T."/>
            <person name="Nguyen N."/>
            <person name="Nicol R."/>
            <person name="Norbu C."/>
            <person name="Norbu N."/>
            <person name="Novod N."/>
            <person name="O'Neill B."/>
            <person name="Osman S."/>
            <person name="Markiewicz E."/>
            <person name="Oyono O.L."/>
            <person name="Patti C."/>
            <person name="Phunkhang P."/>
            <person name="Pierre F."/>
            <person name="Priest M."/>
            <person name="Raghuraman S."/>
            <person name="Rege F."/>
            <person name="Reyes R."/>
            <person name="Rise C."/>
            <person name="Rogov P."/>
            <person name="Ross K."/>
            <person name="Ryan E."/>
            <person name="Settipalli S."/>
            <person name="Shea T."/>
            <person name="Sherpa N."/>
            <person name="Shi L."/>
            <person name="Shih D."/>
            <person name="Sparrow T."/>
            <person name="Spaulding J."/>
            <person name="Stalker J."/>
            <person name="Stange-Thomann N."/>
            <person name="Stavropoulos S."/>
            <person name="Stone C."/>
            <person name="Strader C."/>
            <person name="Tesfaye S."/>
            <person name="Thomson T."/>
            <person name="Thoulutsang Y."/>
            <person name="Thoulutsang D."/>
            <person name="Topham K."/>
            <person name="Topping I."/>
            <person name="Tsamla T."/>
            <person name="Vassiliev H."/>
            <person name="Vo A."/>
            <person name="Wangchuk T."/>
            <person name="Wangdi T."/>
            <person name="Weiand M."/>
            <person name="Wilkinson J."/>
            <person name="Wilson A."/>
            <person name="Yadav S."/>
            <person name="Young G."/>
            <person name="Yu Q."/>
            <person name="Zembek L."/>
            <person name="Zhong D."/>
            <person name="Zimmer A."/>
            <person name="Zwirko Z."/>
            <person name="Jaffe D.B."/>
            <person name="Alvarez P."/>
            <person name="Brockman W."/>
            <person name="Butler J."/>
            <person name="Chin C."/>
            <person name="Gnerre S."/>
            <person name="Grabherr M."/>
            <person name="Kleber M."/>
            <person name="Mauceli E."/>
            <person name="MacCallum I."/>
        </authorList>
    </citation>
    <scope>NUCLEOTIDE SEQUENCE [LARGE SCALE GENOMIC DNA]</scope>
    <source>
        <strain evidence="7">Tucson 14024-0371.13</strain>
    </source>
</reference>
<dbReference type="GeneID" id="6492981"/>
<dbReference type="GO" id="GO:0005524">
    <property type="term" value="F:ATP binding"/>
    <property type="evidence" value="ECO:0007669"/>
    <property type="project" value="InterPro"/>
</dbReference>
<dbReference type="KEGG" id="dan:6492981"/>
<dbReference type="Proteomes" id="UP000007801">
    <property type="component" value="Unassembled WGS sequence"/>
</dbReference>
<evidence type="ECO:0000256" key="3">
    <source>
        <dbReference type="ARBA" id="ARBA00022741"/>
    </source>
</evidence>
<dbReference type="PROSITE" id="PS00113">
    <property type="entry name" value="ADENYLATE_KINASE"/>
    <property type="match status" value="1"/>
</dbReference>
<dbReference type="SUPFAM" id="SSF52540">
    <property type="entry name" value="P-loop containing nucleoside triphosphate hydrolases"/>
    <property type="match status" value="1"/>
</dbReference>
<evidence type="ECO:0008006" key="8">
    <source>
        <dbReference type="Google" id="ProtNLM"/>
    </source>
</evidence>
<evidence type="ECO:0000256" key="1">
    <source>
        <dbReference type="ARBA" id="ARBA00022553"/>
    </source>
</evidence>
<dbReference type="EMBL" id="CH902618">
    <property type="protein sequence ID" value="EDV39591.1"/>
    <property type="molecule type" value="Genomic_DNA"/>
</dbReference>
<dbReference type="InParanoid" id="B3M5I1"/>
<dbReference type="OMA" id="WHQVERH"/>
<dbReference type="HOGENOM" id="CLU_032354_1_1_1"/>
<accession>B3M5I1</accession>